<evidence type="ECO:0000313" key="3">
    <source>
        <dbReference type="Proteomes" id="UP001597441"/>
    </source>
</evidence>
<dbReference type="EMBL" id="JBHULK010000001">
    <property type="protein sequence ID" value="MFD2533699.1"/>
    <property type="molecule type" value="Genomic_DNA"/>
</dbReference>
<keyword evidence="3" id="KW-1185">Reference proteome</keyword>
<sequence>MEKLFENLFIYEIVLLFLGVFLFMILCASLVYSVAKKHDIKKLLYFFAIPIIMIAYPSIQEIQIEKDKLAIVKYQDKVKNNPEDESAKEELAKITDKLEKRATTPADLAVISKSYLLLEKPEKAISFADKAINKDAKTIPVKPPSDKTTPKDLVKANNVVSSRVGELKGIKALANIQKDIKKDSTILKDSLLLKARIQSIKTINPKTQQYFNRKYIQTKTSTFNKN</sequence>
<comment type="caution">
    <text evidence="2">The sequence shown here is derived from an EMBL/GenBank/DDBJ whole genome shotgun (WGS) entry which is preliminary data.</text>
</comment>
<reference evidence="3" key="1">
    <citation type="journal article" date="2019" name="Int. J. Syst. Evol. Microbiol.">
        <title>The Global Catalogue of Microorganisms (GCM) 10K type strain sequencing project: providing services to taxonomists for standard genome sequencing and annotation.</title>
        <authorList>
            <consortium name="The Broad Institute Genomics Platform"/>
            <consortium name="The Broad Institute Genome Sequencing Center for Infectious Disease"/>
            <person name="Wu L."/>
            <person name="Ma J."/>
        </authorList>
    </citation>
    <scope>NUCLEOTIDE SEQUENCE [LARGE SCALE GENOMIC DNA]</scope>
    <source>
        <strain evidence="3">KCTC 42903</strain>
    </source>
</reference>
<organism evidence="2 3">
    <name type="scientific">Gelatiniphilus marinus</name>
    <dbReference type="NCBI Taxonomy" id="1759464"/>
    <lineage>
        <taxon>Bacteria</taxon>
        <taxon>Pseudomonadati</taxon>
        <taxon>Bacteroidota</taxon>
        <taxon>Flavobacteriia</taxon>
        <taxon>Flavobacteriales</taxon>
        <taxon>Flavobacteriaceae</taxon>
        <taxon>Gelatiniphilus</taxon>
    </lineage>
</organism>
<gene>
    <name evidence="2" type="ORF">ACFSQS_01175</name>
</gene>
<keyword evidence="1" id="KW-0812">Transmembrane</keyword>
<proteinExistence type="predicted"/>
<keyword evidence="1" id="KW-0472">Membrane</keyword>
<keyword evidence="1" id="KW-1133">Transmembrane helix</keyword>
<feature type="transmembrane region" description="Helical" evidence="1">
    <location>
        <begin position="13"/>
        <end position="35"/>
    </location>
</feature>
<dbReference type="RefSeq" id="WP_388012806.1">
    <property type="nucleotide sequence ID" value="NZ_JBHUDT010000001.1"/>
</dbReference>
<protein>
    <submittedName>
        <fullName evidence="2">Uncharacterized protein</fullName>
    </submittedName>
</protein>
<evidence type="ECO:0000256" key="1">
    <source>
        <dbReference type="SAM" id="Phobius"/>
    </source>
</evidence>
<evidence type="ECO:0000313" key="2">
    <source>
        <dbReference type="EMBL" id="MFD2533699.1"/>
    </source>
</evidence>
<feature type="transmembrane region" description="Helical" evidence="1">
    <location>
        <begin position="42"/>
        <end position="59"/>
    </location>
</feature>
<accession>A0ABW5JLZ6</accession>
<dbReference type="Proteomes" id="UP001597441">
    <property type="component" value="Unassembled WGS sequence"/>
</dbReference>
<name>A0ABW5JLZ6_9FLAO</name>